<dbReference type="Proteomes" id="UP001157418">
    <property type="component" value="Unassembled WGS sequence"/>
</dbReference>
<dbReference type="EMBL" id="CAKMRJ010000001">
    <property type="protein sequence ID" value="CAH1412740.1"/>
    <property type="molecule type" value="Genomic_DNA"/>
</dbReference>
<organism evidence="1 2">
    <name type="scientific">Lactuca virosa</name>
    <dbReference type="NCBI Taxonomy" id="75947"/>
    <lineage>
        <taxon>Eukaryota</taxon>
        <taxon>Viridiplantae</taxon>
        <taxon>Streptophyta</taxon>
        <taxon>Embryophyta</taxon>
        <taxon>Tracheophyta</taxon>
        <taxon>Spermatophyta</taxon>
        <taxon>Magnoliopsida</taxon>
        <taxon>eudicotyledons</taxon>
        <taxon>Gunneridae</taxon>
        <taxon>Pentapetalae</taxon>
        <taxon>asterids</taxon>
        <taxon>campanulids</taxon>
        <taxon>Asterales</taxon>
        <taxon>Asteraceae</taxon>
        <taxon>Cichorioideae</taxon>
        <taxon>Cichorieae</taxon>
        <taxon>Lactucinae</taxon>
        <taxon>Lactuca</taxon>
    </lineage>
</organism>
<evidence type="ECO:0000313" key="1">
    <source>
        <dbReference type="EMBL" id="CAH1412740.1"/>
    </source>
</evidence>
<reference evidence="1 2" key="1">
    <citation type="submission" date="2022-01" db="EMBL/GenBank/DDBJ databases">
        <authorList>
            <person name="Xiong W."/>
            <person name="Schranz E."/>
        </authorList>
    </citation>
    <scope>NUCLEOTIDE SEQUENCE [LARGE SCALE GENOMIC DNA]</scope>
</reference>
<gene>
    <name evidence="1" type="ORF">LVIROSA_LOCUS737</name>
</gene>
<sequence length="70" mass="8228">MLVRDNWRVPFYPRTRWSMTSVAKATQETSGLLSCLYFKVLLCFCSFLKDLICYINPSSCENFQLSNWGF</sequence>
<proteinExistence type="predicted"/>
<protein>
    <submittedName>
        <fullName evidence="1">Uncharacterized protein</fullName>
    </submittedName>
</protein>
<dbReference type="AlphaFoldDB" id="A0AAU9LSY7"/>
<accession>A0AAU9LSY7</accession>
<evidence type="ECO:0000313" key="2">
    <source>
        <dbReference type="Proteomes" id="UP001157418"/>
    </source>
</evidence>
<name>A0AAU9LSY7_9ASTR</name>
<keyword evidence="2" id="KW-1185">Reference proteome</keyword>
<comment type="caution">
    <text evidence="1">The sequence shown here is derived from an EMBL/GenBank/DDBJ whole genome shotgun (WGS) entry which is preliminary data.</text>
</comment>